<evidence type="ECO:0000256" key="1">
    <source>
        <dbReference type="SAM" id="MobiDB-lite"/>
    </source>
</evidence>
<dbReference type="Proteomes" id="UP000234327">
    <property type="component" value="Unassembled WGS sequence"/>
</dbReference>
<reference evidence="3 6" key="1">
    <citation type="submission" date="2017-03" db="EMBL/GenBank/DDBJ databases">
        <authorList>
            <person name="Afonso C.L."/>
            <person name="Miller P.J."/>
            <person name="Scott M.A."/>
            <person name="Spackman E."/>
            <person name="Goraichik I."/>
            <person name="Dimitrov K.M."/>
            <person name="Suarez D.L."/>
            <person name="Swayne D.E."/>
        </authorList>
    </citation>
    <scope>NUCLEOTIDE SEQUENCE [LARGE SCALE GENOMIC DNA]</scope>
    <source>
        <strain evidence="4">6</strain>
        <strain evidence="6">6(3)</strain>
        <strain evidence="3">ATCC 9175</strain>
        <strain evidence="2">CNRZ 920</strain>
    </source>
</reference>
<name>A0A2H1IYG1_BREAU</name>
<sequence length="222" mass="23368">MYRSLLLASVVVLGLFLSGCSALRISTAEGDSKPIAVGIDDGSEAQSSQDSETPAIPSGMSQVTADLGPECPIKVQLAMDGQWNDDLAYDSYQLYSRDNGAIITVNCYEAGDDTAQSVVASAQEQTFGESGSSILEEKTGTVTGGQYWTVHGLLAGQEVRAIDQTDSVLFGAVAGISDNGRLYKVSVEMVTLASDETTAELFAQMLPTVRFADQGLDTPAFS</sequence>
<dbReference type="AlphaFoldDB" id="A0A2H1IYG1"/>
<evidence type="ECO:0000313" key="7">
    <source>
        <dbReference type="Proteomes" id="UP000234525"/>
    </source>
</evidence>
<dbReference type="EMBL" id="FXYZ01000008">
    <property type="protein sequence ID" value="SMX86152.1"/>
    <property type="molecule type" value="Genomic_DNA"/>
</dbReference>
<dbReference type="Proteomes" id="UP000234289">
    <property type="component" value="Unassembled WGS sequence"/>
</dbReference>
<dbReference type="GeneID" id="60905999"/>
<evidence type="ECO:0000313" key="3">
    <source>
        <dbReference type="EMBL" id="SMX80255.1"/>
    </source>
</evidence>
<accession>A0A2H1IYG1</accession>
<evidence type="ECO:0000313" key="6">
    <source>
        <dbReference type="Proteomes" id="UP000234327"/>
    </source>
</evidence>
<gene>
    <name evidence="3" type="ORF">BAUR9175_01823</name>
    <name evidence="2" type="ORF">BAUR920_00803</name>
    <name evidence="4" type="ORF">BAURA63_02209</name>
</gene>
<protein>
    <recommendedName>
        <fullName evidence="8">Lipoprotein LpqN</fullName>
    </recommendedName>
</protein>
<dbReference type="Proteomes" id="UP000234525">
    <property type="component" value="Unassembled WGS sequence"/>
</dbReference>
<proteinExistence type="predicted"/>
<evidence type="ECO:0000313" key="5">
    <source>
        <dbReference type="Proteomes" id="UP000234289"/>
    </source>
</evidence>
<evidence type="ECO:0000313" key="2">
    <source>
        <dbReference type="EMBL" id="SMX71758.1"/>
    </source>
</evidence>
<keyword evidence="7" id="KW-1185">Reference proteome</keyword>
<dbReference type="RefSeq" id="WP_226823798.1">
    <property type="nucleotide sequence ID" value="NZ_BJME01000020.1"/>
</dbReference>
<feature type="region of interest" description="Disordered" evidence="1">
    <location>
        <begin position="36"/>
        <end position="62"/>
    </location>
</feature>
<dbReference type="PROSITE" id="PS51257">
    <property type="entry name" value="PROKAR_LIPOPROTEIN"/>
    <property type="match status" value="1"/>
</dbReference>
<evidence type="ECO:0008006" key="8">
    <source>
        <dbReference type="Google" id="ProtNLM"/>
    </source>
</evidence>
<dbReference type="EMBL" id="FXZB01000011">
    <property type="protein sequence ID" value="SMX80255.1"/>
    <property type="molecule type" value="Genomic_DNA"/>
</dbReference>
<evidence type="ECO:0000313" key="4">
    <source>
        <dbReference type="EMBL" id="SMX86152.1"/>
    </source>
</evidence>
<organism evidence="3 7">
    <name type="scientific">Brevibacterium aurantiacum</name>
    <dbReference type="NCBI Taxonomy" id="273384"/>
    <lineage>
        <taxon>Bacteria</taxon>
        <taxon>Bacillati</taxon>
        <taxon>Actinomycetota</taxon>
        <taxon>Actinomycetes</taxon>
        <taxon>Micrococcales</taxon>
        <taxon>Brevibacteriaceae</taxon>
        <taxon>Brevibacterium</taxon>
    </lineage>
</organism>
<reference evidence="5 7" key="2">
    <citation type="submission" date="2017-03" db="EMBL/GenBank/DDBJ databases">
        <authorList>
            <person name="Monnet C."/>
        </authorList>
    </citation>
    <scope>NUCLEOTIDE SEQUENCE [LARGE SCALE GENOMIC DNA]</scope>
    <source>
        <strain evidence="7">ATCC 9175</strain>
        <strain evidence="5">CNRZ 920</strain>
    </source>
</reference>
<dbReference type="EMBL" id="FXZG01000003">
    <property type="protein sequence ID" value="SMX71758.1"/>
    <property type="molecule type" value="Genomic_DNA"/>
</dbReference>